<gene>
    <name evidence="1" type="ORF">NKI81_17510</name>
</gene>
<organism evidence="1 2">
    <name type="scientific">Mesorhizobium australicum</name>
    <dbReference type="NCBI Taxonomy" id="536018"/>
    <lineage>
        <taxon>Bacteria</taxon>
        <taxon>Pseudomonadati</taxon>
        <taxon>Pseudomonadota</taxon>
        <taxon>Alphaproteobacteria</taxon>
        <taxon>Hyphomicrobiales</taxon>
        <taxon>Phyllobacteriaceae</taxon>
        <taxon>Mesorhizobium</taxon>
    </lineage>
</organism>
<proteinExistence type="predicted"/>
<reference evidence="1 2" key="1">
    <citation type="journal article" date="2024" name="Proc. Natl. Acad. Sci. U.S.A.">
        <title>The evolutionary genomics of adaptation to stress in wild rhizobium bacteria.</title>
        <authorList>
            <person name="Kehlet-Delgado H."/>
            <person name="Montoya A.P."/>
            <person name="Jensen K.T."/>
            <person name="Wendlandt C.E."/>
            <person name="Dexheimer C."/>
            <person name="Roberts M."/>
            <person name="Torres Martinez L."/>
            <person name="Friesen M.L."/>
            <person name="Griffitts J.S."/>
            <person name="Porter S.S."/>
        </authorList>
    </citation>
    <scope>NUCLEOTIDE SEQUENCE [LARGE SCALE GENOMIC DNA]</scope>
    <source>
        <strain evidence="1 2">M0468</strain>
    </source>
</reference>
<evidence type="ECO:0000313" key="2">
    <source>
        <dbReference type="Proteomes" id="UP001480082"/>
    </source>
</evidence>
<dbReference type="EMBL" id="JAMYRI010000009">
    <property type="protein sequence ID" value="MER9285742.1"/>
    <property type="molecule type" value="Genomic_DNA"/>
</dbReference>
<accession>A0ACC6T124</accession>
<dbReference type="Proteomes" id="UP001480082">
    <property type="component" value="Unassembled WGS sequence"/>
</dbReference>
<sequence length="107" mass="11142">MTGSTNKRNKKPGWNTAAAVDTGSFGDKTPGFDPAAVPMETDAEAGGFSQPGGTGKPLRAEVVANKADHRTTCAHAGIRSTTANRWLPLALVAVVVVAVVLWAIWRA</sequence>
<evidence type="ECO:0000313" key="1">
    <source>
        <dbReference type="EMBL" id="MER9285742.1"/>
    </source>
</evidence>
<comment type="caution">
    <text evidence="1">The sequence shown here is derived from an EMBL/GenBank/DDBJ whole genome shotgun (WGS) entry which is preliminary data.</text>
</comment>
<name>A0ACC6T124_9HYPH</name>
<keyword evidence="2" id="KW-1185">Reference proteome</keyword>
<protein>
    <submittedName>
        <fullName evidence="1">Uncharacterized protein</fullName>
    </submittedName>
</protein>